<dbReference type="InterPro" id="IPR011059">
    <property type="entry name" value="Metal-dep_hydrolase_composite"/>
</dbReference>
<dbReference type="GO" id="GO:0016810">
    <property type="term" value="F:hydrolase activity, acting on carbon-nitrogen (but not peptide) bonds"/>
    <property type="evidence" value="ECO:0007669"/>
    <property type="project" value="InterPro"/>
</dbReference>
<dbReference type="InterPro" id="IPR013108">
    <property type="entry name" value="Amidohydro_3"/>
</dbReference>
<evidence type="ECO:0000313" key="2">
    <source>
        <dbReference type="EMBL" id="KUF13234.1"/>
    </source>
</evidence>
<organism evidence="2 3">
    <name type="scientific">Streptomyces silvensis</name>
    <dbReference type="NCBI Taxonomy" id="1765722"/>
    <lineage>
        <taxon>Bacteria</taxon>
        <taxon>Bacillati</taxon>
        <taxon>Actinomycetota</taxon>
        <taxon>Actinomycetes</taxon>
        <taxon>Kitasatosporales</taxon>
        <taxon>Streptomycetaceae</taxon>
        <taxon>Streptomyces</taxon>
    </lineage>
</organism>
<dbReference type="Pfam" id="PF07969">
    <property type="entry name" value="Amidohydro_3"/>
    <property type="match status" value="1"/>
</dbReference>
<evidence type="ECO:0000313" key="3">
    <source>
        <dbReference type="Proteomes" id="UP000054804"/>
    </source>
</evidence>
<dbReference type="PANTHER" id="PTHR22642">
    <property type="entry name" value="IMIDAZOLONEPROPIONASE"/>
    <property type="match status" value="1"/>
</dbReference>
<dbReference type="AlphaFoldDB" id="A0A0W7WRK0"/>
<dbReference type="EMBL" id="LOCL01000079">
    <property type="protein sequence ID" value="KUF13234.1"/>
    <property type="molecule type" value="Genomic_DNA"/>
</dbReference>
<sequence length="467" mass="48791">MRTADGDARNAPADLILRGGVVHTLAPGGRGVTASAVALRDGLVARAGDDSEVLALAGASTEVVDLAGRAVLPGINDAHLHATWLGAMWPDTLFGEHVAPGPPPERPLLDDEARRGAILRAGELAASLGITSYTEPGLGPGEDHGATGAFGTSVAEQYRLLAAEGRLRARVTVLWLYGELDGPSDLEHFLSGLAATDGATSDPRWLRFAGVKIFADGIPPMRSAYTHRCYADGVRPALLVAGADDAEREANLARMIVAAHRAGRQVGVHATGDRSIDVTLDAVERARAEHDVDLGHYIIHGDLVTAPQLRRMAALGVGLDTQPEIAVRTRSLVDDALGAGSAAAAWPLQAAFDAGVSMCLTSDAPVLSPDWRRQIAAADEWMGPAADPRARMEQLLRCYTVEPARQDHAASWKGTLAPGMAADLCVLEADPLALTPAELPDVGVALTVVDGKVVHEQGARVPAAEIA</sequence>
<protein>
    <submittedName>
        <fullName evidence="2">Metal-dependent hydrolase</fullName>
    </submittedName>
</protein>
<feature type="domain" description="Amidohydrolase 3" evidence="1">
    <location>
        <begin position="108"/>
        <end position="455"/>
    </location>
</feature>
<evidence type="ECO:0000259" key="1">
    <source>
        <dbReference type="Pfam" id="PF07969"/>
    </source>
</evidence>
<dbReference type="SUPFAM" id="SSF51338">
    <property type="entry name" value="Composite domain of metallo-dependent hydrolases"/>
    <property type="match status" value="1"/>
</dbReference>
<dbReference type="InterPro" id="IPR032466">
    <property type="entry name" value="Metal_Hydrolase"/>
</dbReference>
<reference evidence="2 3" key="1">
    <citation type="submission" date="2015-12" db="EMBL/GenBank/DDBJ databases">
        <title>Draft genome sequence of Streptomyces silvensis ATCC 53525, a producer of novel hormone antagonists.</title>
        <authorList>
            <person name="Johnston C.W."/>
            <person name="Li Y."/>
            <person name="Magarvey N.A."/>
        </authorList>
    </citation>
    <scope>NUCLEOTIDE SEQUENCE [LARGE SCALE GENOMIC DNA]</scope>
    <source>
        <strain evidence="2 3">ATCC 53525</strain>
    </source>
</reference>
<keyword evidence="3" id="KW-1185">Reference proteome</keyword>
<dbReference type="STRING" id="1765722.AT728_38345"/>
<dbReference type="SUPFAM" id="SSF51556">
    <property type="entry name" value="Metallo-dependent hydrolases"/>
    <property type="match status" value="1"/>
</dbReference>
<keyword evidence="2" id="KW-0378">Hydrolase</keyword>
<accession>A0A0W7WRK0</accession>
<comment type="caution">
    <text evidence="2">The sequence shown here is derived from an EMBL/GenBank/DDBJ whole genome shotgun (WGS) entry which is preliminary data.</text>
</comment>
<dbReference type="OrthoDB" id="3173428at2"/>
<dbReference type="Proteomes" id="UP000054804">
    <property type="component" value="Unassembled WGS sequence"/>
</dbReference>
<dbReference type="PANTHER" id="PTHR22642:SF2">
    <property type="entry name" value="PROTEIN LONG AFTER FAR-RED 3"/>
    <property type="match status" value="1"/>
</dbReference>
<dbReference type="RefSeq" id="WP_058852506.1">
    <property type="nucleotide sequence ID" value="NZ_LOCL01000079.1"/>
</dbReference>
<name>A0A0W7WRK0_9ACTN</name>
<dbReference type="Gene3D" id="3.20.20.140">
    <property type="entry name" value="Metal-dependent hydrolases"/>
    <property type="match status" value="1"/>
</dbReference>
<dbReference type="Gene3D" id="2.30.40.10">
    <property type="entry name" value="Urease, subunit C, domain 1"/>
    <property type="match status" value="1"/>
</dbReference>
<proteinExistence type="predicted"/>
<gene>
    <name evidence="2" type="ORF">AT728_38345</name>
</gene>